<keyword evidence="2" id="KW-1133">Transmembrane helix</keyword>
<dbReference type="AlphaFoldDB" id="A0A0G3GM62"/>
<feature type="transmembrane region" description="Helical" evidence="2">
    <location>
        <begin position="139"/>
        <end position="160"/>
    </location>
</feature>
<feature type="transmembrane region" description="Helical" evidence="2">
    <location>
        <begin position="34"/>
        <end position="59"/>
    </location>
</feature>
<feature type="transmembrane region" description="Helical" evidence="2">
    <location>
        <begin position="80"/>
        <end position="101"/>
    </location>
</feature>
<feature type="transmembrane region" description="Helical" evidence="2">
    <location>
        <begin position="323"/>
        <end position="344"/>
    </location>
</feature>
<evidence type="ECO:0000256" key="2">
    <source>
        <dbReference type="SAM" id="Phobius"/>
    </source>
</evidence>
<sequence length="446" mass="47835">MIKRAIGIAMAFVGVVVGAGFASGQEAIQFFVAFGPWGIVGAVISSVLISITGMIVLRFGSYWMAQEHTAVLNEVAGRPIALLLDVGVMITLFSVGFVMFAGAGANLQQQFGLPLWVGSAIMIVLTMATGFLDIDKVSTVIGACTPFIIMFIVLATVYAITQAPSDLSTLDAATAQVQTGLPNWWVSCLNYVGFNLIVGASMAIVIGGVQTDTRAAGWGGFLGGLIFSALVLCLVVSLWLTLPIVGQESMPTLALVNHIHPWLGIAMAIVIYAMIYNTAIGMFYSMSRRATASRPHLFRRVYLGFCVIGIVLSTVGFKSLVSFLYPILGYVGLVLIAVLFLAYLRHRRQIDAEIKRRETIRALLIRKLDPRKMFTRKHASALQKAVEESPAESEILQENLTGEVVDELVADETVDFTAADAARVEAEGLGDSPSKAASDLAKHPAS</sequence>
<evidence type="ECO:0000313" key="4">
    <source>
        <dbReference type="Proteomes" id="UP000035368"/>
    </source>
</evidence>
<evidence type="ECO:0000256" key="1">
    <source>
        <dbReference type="SAM" id="MobiDB-lite"/>
    </source>
</evidence>
<dbReference type="PANTHER" id="PTHR37814:SF1">
    <property type="entry name" value="MEMBRANE PROTEIN"/>
    <property type="match status" value="1"/>
</dbReference>
<gene>
    <name evidence="3" type="ORF">CEPID_01745</name>
</gene>
<dbReference type="PATRIC" id="fig|1050174.4.peg.355"/>
<keyword evidence="4" id="KW-1185">Reference proteome</keyword>
<dbReference type="PANTHER" id="PTHR37814">
    <property type="entry name" value="CONSERVED MEMBRANE PROTEIN"/>
    <property type="match status" value="1"/>
</dbReference>
<accession>A0A0G3GM62</accession>
<feature type="transmembrane region" description="Helical" evidence="2">
    <location>
        <begin position="221"/>
        <end position="242"/>
    </location>
</feature>
<dbReference type="KEGG" id="cei:CEPID_01745"/>
<proteinExistence type="predicted"/>
<dbReference type="Proteomes" id="UP000035368">
    <property type="component" value="Chromosome"/>
</dbReference>
<keyword evidence="2" id="KW-0812">Transmembrane</keyword>
<feature type="transmembrane region" description="Helical" evidence="2">
    <location>
        <begin position="191"/>
        <end position="209"/>
    </location>
</feature>
<organism evidence="3 4">
    <name type="scientific">Corynebacterium epidermidicanis</name>
    <dbReference type="NCBI Taxonomy" id="1050174"/>
    <lineage>
        <taxon>Bacteria</taxon>
        <taxon>Bacillati</taxon>
        <taxon>Actinomycetota</taxon>
        <taxon>Actinomycetes</taxon>
        <taxon>Mycobacteriales</taxon>
        <taxon>Corynebacteriaceae</taxon>
        <taxon>Corynebacterium</taxon>
    </lineage>
</organism>
<feature type="transmembrane region" description="Helical" evidence="2">
    <location>
        <begin position="297"/>
        <end position="317"/>
    </location>
</feature>
<dbReference type="STRING" id="1050174.CEPID_01745"/>
<evidence type="ECO:0000313" key="3">
    <source>
        <dbReference type="EMBL" id="AKK02234.1"/>
    </source>
</evidence>
<protein>
    <submittedName>
        <fullName evidence="3">Putative membrane protein</fullName>
    </submittedName>
</protein>
<feature type="region of interest" description="Disordered" evidence="1">
    <location>
        <begin position="425"/>
        <end position="446"/>
    </location>
</feature>
<dbReference type="EMBL" id="CP011541">
    <property type="protein sequence ID" value="AKK02234.1"/>
    <property type="molecule type" value="Genomic_DNA"/>
</dbReference>
<reference evidence="3 4" key="1">
    <citation type="submission" date="2015-05" db="EMBL/GenBank/DDBJ databases">
        <title>Complete genome sequence of Corynebacterium epidermidicanis DSM 45586, isolated from the skin of a dog suffering from pruritus.</title>
        <authorList>
            <person name="Ruckert C."/>
            <person name="Albersmeier A."/>
            <person name="Winkler A."/>
            <person name="Tauch A."/>
        </authorList>
    </citation>
    <scope>NUCLEOTIDE SEQUENCE [LARGE SCALE GENOMIC DNA]</scope>
    <source>
        <strain evidence="3 4">DSM 45586</strain>
    </source>
</reference>
<feature type="transmembrane region" description="Helical" evidence="2">
    <location>
        <begin position="262"/>
        <end position="285"/>
    </location>
</feature>
<name>A0A0G3GM62_9CORY</name>
<keyword evidence="2" id="KW-0472">Membrane</keyword>
<dbReference type="InterPro" id="IPR038728">
    <property type="entry name" value="YkvI-like"/>
</dbReference>
<feature type="transmembrane region" description="Helical" evidence="2">
    <location>
        <begin position="113"/>
        <end position="132"/>
    </location>
</feature>